<protein>
    <recommendedName>
        <fullName evidence="3">SnoaL-like domain-containing protein</fullName>
    </recommendedName>
</protein>
<dbReference type="KEGG" id="smaz:LH19_04415"/>
<evidence type="ECO:0000313" key="2">
    <source>
        <dbReference type="Proteomes" id="UP000076088"/>
    </source>
</evidence>
<evidence type="ECO:0000313" key="1">
    <source>
        <dbReference type="EMBL" id="AMU88278.1"/>
    </source>
</evidence>
<dbReference type="EMBL" id="CP013344">
    <property type="protein sequence ID" value="AMU88278.1"/>
    <property type="molecule type" value="Genomic_DNA"/>
</dbReference>
<dbReference type="Proteomes" id="UP000076088">
    <property type="component" value="Chromosome"/>
</dbReference>
<gene>
    <name evidence="1" type="ORF">ATM17_04375</name>
</gene>
<dbReference type="AlphaFoldDB" id="A0AAC9FF37"/>
<keyword evidence="2" id="KW-1185">Reference proteome</keyword>
<accession>A0AAC9FF37</accession>
<reference evidence="2" key="1">
    <citation type="submission" date="2015-11" db="EMBL/GenBank/DDBJ databases">
        <title>Complete genome sequence of a polyethylene-glycol degrader Sphingopyxis macrogoltabida 203N (NBRC 111659).</title>
        <authorList>
            <person name="Yoshiyuki O."/>
            <person name="Shouta N."/>
            <person name="Nagata Y."/>
            <person name="Numata M."/>
            <person name="Tsuchikane K."/>
            <person name="Hosoyama A."/>
            <person name="Yamazoe A."/>
            <person name="Tsuda M."/>
            <person name="Fujita N."/>
            <person name="Kawai F."/>
        </authorList>
    </citation>
    <scope>NUCLEOTIDE SEQUENCE [LARGE SCALE GENOMIC DNA]</scope>
    <source>
        <strain evidence="2">203N</strain>
    </source>
</reference>
<dbReference type="Pfam" id="PF18906">
    <property type="entry name" value="Phage_tube_2"/>
    <property type="match status" value="1"/>
</dbReference>
<dbReference type="InterPro" id="IPR032710">
    <property type="entry name" value="NTF2-like_dom_sf"/>
</dbReference>
<dbReference type="Gene3D" id="3.10.450.50">
    <property type="match status" value="1"/>
</dbReference>
<evidence type="ECO:0008006" key="3">
    <source>
        <dbReference type="Google" id="ProtNLM"/>
    </source>
</evidence>
<name>A0AAC9FF37_SPHMC</name>
<dbReference type="GO" id="GO:0030638">
    <property type="term" value="P:polyketide metabolic process"/>
    <property type="evidence" value="ECO:0007669"/>
    <property type="project" value="InterPro"/>
</dbReference>
<proteinExistence type="predicted"/>
<dbReference type="RefSeq" id="WP_054725086.1">
    <property type="nucleotide sequence ID" value="NZ_CP009429.1"/>
</dbReference>
<dbReference type="InterPro" id="IPR009959">
    <property type="entry name" value="Cyclase_SnoaL-like"/>
</dbReference>
<organism evidence="1 2">
    <name type="scientific">Sphingopyxis macrogoltabida</name>
    <name type="common">Sphingomonas macrogoltabidus</name>
    <dbReference type="NCBI Taxonomy" id="33050"/>
    <lineage>
        <taxon>Bacteria</taxon>
        <taxon>Pseudomonadati</taxon>
        <taxon>Pseudomonadota</taxon>
        <taxon>Alphaproteobacteria</taxon>
        <taxon>Sphingomonadales</taxon>
        <taxon>Sphingomonadaceae</taxon>
        <taxon>Sphingopyxis</taxon>
    </lineage>
</organism>
<dbReference type="InterPro" id="IPR044000">
    <property type="entry name" value="Phage_tube_2"/>
</dbReference>
<reference evidence="1 2" key="2">
    <citation type="journal article" date="2016" name="Genome Announc.">
        <title>Complete Genome Sequence of Sphingopyxis macrogoltabida Strain 203N (NBRC 111659), a Polyethylene Glycol Degrader.</title>
        <authorList>
            <person name="Ohtsubo Y."/>
            <person name="Nonoyama S."/>
            <person name="Nagata Y."/>
            <person name="Numata M."/>
            <person name="Tsuchikane K."/>
            <person name="Hosoyama A."/>
            <person name="Yamazoe A."/>
            <person name="Tsuda M."/>
            <person name="Fujita N."/>
            <person name="Kawai F."/>
        </authorList>
    </citation>
    <scope>NUCLEOTIDE SEQUENCE [LARGE SCALE GENOMIC DNA]</scope>
    <source>
        <strain evidence="1 2">203N</strain>
    </source>
</reference>
<dbReference type="SUPFAM" id="SSF54427">
    <property type="entry name" value="NTF2-like"/>
    <property type="match status" value="1"/>
</dbReference>
<sequence>MTRSALEIVTLYNLEIWNKGQIELVPELCADPMIRYDANSVAVLGIEEQIARIRHNYEDLRPTFEPVVLAGDDEYVTLVWNVTGRDPNWKWCGIEVFRVVDGKIAEVWNGPYVDGRWVRGGALSVGIDGAAAADTPVMSADFDGGTARLVAPLETGTIALWLTGIFGAPAIDDREKRFAWTGTPPRLELCHSEPGRPPRRLSDAAISSLEIRWARSGLTNVSITLAGTANDSAALPSHAPSRPGVRLSECAGNFQPGTGTDARVVGASVLLDPSARRASGEVTLRFPAAIDPLSLCGTGSLSFGWHHQGRSLRFEAAAARLADPTGAFTDAGDVEATFQWDAGDIAAILSDETSWTANGED</sequence>
<dbReference type="Pfam" id="PF07366">
    <property type="entry name" value="SnoaL"/>
    <property type="match status" value="1"/>
</dbReference>